<gene>
    <name evidence="6" type="ORF">LACBIDRAFT_232121</name>
</gene>
<evidence type="ECO:0000313" key="6">
    <source>
        <dbReference type="EMBL" id="EDR11572.1"/>
    </source>
</evidence>
<dbReference type="GO" id="GO:0051730">
    <property type="term" value="F:GTP-dependent polyribonucleotide 5'-hydroxyl-kinase activity"/>
    <property type="evidence" value="ECO:0007669"/>
    <property type="project" value="InterPro"/>
</dbReference>
<dbReference type="InterPro" id="IPR027417">
    <property type="entry name" value="P-loop_NTPase"/>
</dbReference>
<dbReference type="InParanoid" id="B0D150"/>
<evidence type="ECO:0000259" key="4">
    <source>
        <dbReference type="Pfam" id="PF08303"/>
    </source>
</evidence>
<dbReference type="InterPro" id="IPR015965">
    <property type="entry name" value="tRNA_lig_PDEase"/>
</dbReference>
<dbReference type="AlphaFoldDB" id="B0D150"/>
<keyword evidence="1 6" id="KW-0436">Ligase</keyword>
<dbReference type="GO" id="GO:0005524">
    <property type="term" value="F:ATP binding"/>
    <property type="evidence" value="ECO:0007669"/>
    <property type="project" value="UniProtKB-UniRule"/>
</dbReference>
<sequence length="794" mass="88230">MPPTFSQPDSALISSLISLSKKSPKLVKSSVYPAPASPDISLRSWKMNEFKYYDIPSPFPTLARGLFTLTEKEDGEERHRIVVRGYDKFFNIGEVPWTTWASLESHTIAPYTLSLKSNGCIIFIAALTPTKIVVTSKHSLGPVGNSTLSHAQAGEGWLRKYFEKVGKTEEDLAKQLWDNNWTAIAELCDDSFEEHVLAYPPEKTGLHLHGLNTCTKDFHTLPHTVVDAFAEEWGFIKTLTTTLNTIQEVREFTDSVAKAGEWNGESVEGFVVRTHVTEPPTGKSRTDKSPYAPGSSFFFKVKFDEPYMMYRDWREVTKSLLSSNSKGEMKASSLPKSKMKRPETKVYVKWVIEEIKKHPEEFAEYSKGKGIIATREKFLAWLAGEGKAELKAVEEQTDKEVKEEQDGKAKVFGKTIIVPIAIPGCGKTAVSVALAHIFGFGHTQSDDVHVKKAPPIFVKNVMSLLQTHDVVIADKNNHLRQHRQALRDATSKLPTPVRLLALNWSLDKPNATIHRICADRIQSRGANHQTLRADLSTYKAHEEVVWMFINTTEELAPSEVDECIEMELEDSLEEAVERAVAGVARILGISHPGEEKVKEGIEVVKGYEPSYKKPDEPKKKAAPEARYYGLLPEVDLVELLDAQLKGTEGEKFWDQLKKSGRVTKRPHVTIVHKFELSSSRELWDRCAGLHASASPPLFKGKLGSVVWDGRVMAVSVDDVGVEEGESGEGQEGAVFVSGLGGDVRGRLHITVGTRDGEVPPVEAKGLVQEWRGGEAVKSVKLGDVVFRGRVKGLN</sequence>
<dbReference type="InterPro" id="IPR015966">
    <property type="entry name" value="tRNA_lig_kin_fungi"/>
</dbReference>
<dbReference type="EMBL" id="DS547095">
    <property type="protein sequence ID" value="EDR11572.1"/>
    <property type="molecule type" value="Genomic_DNA"/>
</dbReference>
<dbReference type="GO" id="GO:0008081">
    <property type="term" value="F:phosphoric diester hydrolase activity"/>
    <property type="evidence" value="ECO:0007669"/>
    <property type="project" value="InterPro"/>
</dbReference>
<evidence type="ECO:0000259" key="5">
    <source>
        <dbReference type="Pfam" id="PF09511"/>
    </source>
</evidence>
<dbReference type="InterPro" id="IPR019039">
    <property type="entry name" value="T4-Rnl1-like_N"/>
</dbReference>
<keyword evidence="7" id="KW-1185">Reference proteome</keyword>
<dbReference type="PANTHER" id="PTHR32004">
    <property type="entry name" value="TRNA LIGASE"/>
    <property type="match status" value="1"/>
</dbReference>
<dbReference type="PIRSF" id="PIRSF019634">
    <property type="entry name" value="tRNA_lig_yeast"/>
    <property type="match status" value="1"/>
</dbReference>
<dbReference type="KEGG" id="lbc:LACBIDRAFT_232121"/>
<dbReference type="RefSeq" id="XP_001877469.1">
    <property type="nucleotide sequence ID" value="XM_001877434.1"/>
</dbReference>
<dbReference type="STRING" id="486041.B0D150"/>
<dbReference type="EC" id="6.5.1.3" evidence="1"/>
<dbReference type="SUPFAM" id="SSF52540">
    <property type="entry name" value="P-loop containing nucleoside triphosphate hydrolases"/>
    <property type="match status" value="1"/>
</dbReference>
<dbReference type="Pfam" id="PF09511">
    <property type="entry name" value="RNA_lig_T4_1"/>
    <property type="match status" value="1"/>
</dbReference>
<name>B0D150_LACBS</name>
<feature type="domain" description="tRNA ligase kinase" evidence="4">
    <location>
        <begin position="416"/>
        <end position="557"/>
    </location>
</feature>
<dbReference type="InterPro" id="IPR012387">
    <property type="entry name" value="Trl1_fun"/>
</dbReference>
<dbReference type="FunCoup" id="B0D150">
    <property type="interactions" value="185"/>
</dbReference>
<organism evidence="7">
    <name type="scientific">Laccaria bicolor (strain S238N-H82 / ATCC MYA-4686)</name>
    <name type="common">Bicoloured deceiver</name>
    <name type="synonym">Laccaria laccata var. bicolor</name>
    <dbReference type="NCBI Taxonomy" id="486041"/>
    <lineage>
        <taxon>Eukaryota</taxon>
        <taxon>Fungi</taxon>
        <taxon>Dikarya</taxon>
        <taxon>Basidiomycota</taxon>
        <taxon>Agaricomycotina</taxon>
        <taxon>Agaricomycetes</taxon>
        <taxon>Agaricomycetidae</taxon>
        <taxon>Agaricales</taxon>
        <taxon>Agaricineae</taxon>
        <taxon>Hydnangiaceae</taxon>
        <taxon>Laccaria</taxon>
    </lineage>
</organism>
<proteinExistence type="inferred from homology"/>
<reference evidence="6 7" key="1">
    <citation type="journal article" date="2008" name="Nature">
        <title>The genome of Laccaria bicolor provides insights into mycorrhizal symbiosis.</title>
        <authorList>
            <person name="Martin F."/>
            <person name="Aerts A."/>
            <person name="Ahren D."/>
            <person name="Brun A."/>
            <person name="Danchin E.G.J."/>
            <person name="Duchaussoy F."/>
            <person name="Gibon J."/>
            <person name="Kohler A."/>
            <person name="Lindquist E."/>
            <person name="Pereda V."/>
            <person name="Salamov A."/>
            <person name="Shapiro H.J."/>
            <person name="Wuyts J."/>
            <person name="Blaudez D."/>
            <person name="Buee M."/>
            <person name="Brokstein P."/>
            <person name="Canbaeck B."/>
            <person name="Cohen D."/>
            <person name="Courty P.E."/>
            <person name="Coutinho P.M."/>
            <person name="Delaruelle C."/>
            <person name="Detter J.C."/>
            <person name="Deveau A."/>
            <person name="DiFazio S."/>
            <person name="Duplessis S."/>
            <person name="Fraissinet-Tachet L."/>
            <person name="Lucic E."/>
            <person name="Frey-Klett P."/>
            <person name="Fourrey C."/>
            <person name="Feussner I."/>
            <person name="Gay G."/>
            <person name="Grimwood J."/>
            <person name="Hoegger P.J."/>
            <person name="Jain P."/>
            <person name="Kilaru S."/>
            <person name="Labbe J."/>
            <person name="Lin Y.C."/>
            <person name="Legue V."/>
            <person name="Le Tacon F."/>
            <person name="Marmeisse R."/>
            <person name="Melayah D."/>
            <person name="Montanini B."/>
            <person name="Muratet M."/>
            <person name="Nehls U."/>
            <person name="Niculita-Hirzel H."/>
            <person name="Oudot-Le Secq M.P."/>
            <person name="Peter M."/>
            <person name="Quesneville H."/>
            <person name="Rajashekar B."/>
            <person name="Reich M."/>
            <person name="Rouhier N."/>
            <person name="Schmutz J."/>
            <person name="Yin T."/>
            <person name="Chalot M."/>
            <person name="Henrissat B."/>
            <person name="Kuees U."/>
            <person name="Lucas S."/>
            <person name="Van de Peer Y."/>
            <person name="Podila G.K."/>
            <person name="Polle A."/>
            <person name="Pukkila P.J."/>
            <person name="Richardson P.M."/>
            <person name="Rouze P."/>
            <person name="Sanders I.R."/>
            <person name="Stajich J.E."/>
            <person name="Tunlid A."/>
            <person name="Tuskan G."/>
            <person name="Grigoriev I.V."/>
        </authorList>
    </citation>
    <scope>NUCLEOTIDE SEQUENCE [LARGE SCALE GENOMIC DNA]</scope>
    <source>
        <strain evidence="7">S238N-H82 / ATCC MYA-4686</strain>
    </source>
</reference>
<dbReference type="Pfam" id="PF08302">
    <property type="entry name" value="tRNA_lig_CPD"/>
    <property type="match status" value="1"/>
</dbReference>
<dbReference type="HOGENOM" id="CLU_010316_1_0_1"/>
<dbReference type="GO" id="GO:0005634">
    <property type="term" value="C:nucleus"/>
    <property type="evidence" value="ECO:0007669"/>
    <property type="project" value="TreeGrafter"/>
</dbReference>
<accession>B0D150</accession>
<dbReference type="Gene3D" id="3.40.50.300">
    <property type="entry name" value="P-loop containing nucleotide triphosphate hydrolases"/>
    <property type="match status" value="1"/>
</dbReference>
<comment type="similarity">
    <text evidence="1">Belongs to the TRL1 family.</text>
</comment>
<evidence type="ECO:0000256" key="1">
    <source>
        <dbReference type="PIRNR" id="PIRNR019634"/>
    </source>
</evidence>
<feature type="active site" description="N6-AMP-lysine intermediate" evidence="2">
    <location>
        <position position="116"/>
    </location>
</feature>
<dbReference type="OrthoDB" id="276239at2759"/>
<protein>
    <recommendedName>
        <fullName evidence="1">tRNA ligase</fullName>
        <ecNumber evidence="1">6.5.1.3</ecNumber>
    </recommendedName>
</protein>
<dbReference type="PANTHER" id="PTHR32004:SF1">
    <property type="entry name" value="TRNA LIGASE"/>
    <property type="match status" value="1"/>
</dbReference>
<dbReference type="GO" id="GO:0006388">
    <property type="term" value="P:tRNA splicing, via endonucleolytic cleavage and ligation"/>
    <property type="evidence" value="ECO:0007669"/>
    <property type="project" value="UniProtKB-UniRule"/>
</dbReference>
<dbReference type="GO" id="GO:0003972">
    <property type="term" value="F:RNA ligase (ATP) activity"/>
    <property type="evidence" value="ECO:0007669"/>
    <property type="project" value="UniProtKB-UniRule"/>
</dbReference>
<dbReference type="Proteomes" id="UP000001194">
    <property type="component" value="Unassembled WGS sequence"/>
</dbReference>
<comment type="catalytic activity">
    <reaction evidence="1">
        <text>ATP + (ribonucleotide)n-3'-hydroxyl + 5'-phospho-(ribonucleotide)m = (ribonucleotide)n+m + AMP + diphosphate.</text>
        <dbReference type="EC" id="6.5.1.3"/>
    </reaction>
</comment>
<feature type="domain" description="tRNA ligase phosphodiesterase" evidence="3">
    <location>
        <begin position="594"/>
        <end position="789"/>
    </location>
</feature>
<evidence type="ECO:0000256" key="2">
    <source>
        <dbReference type="PIRSR" id="PIRSR019634-50"/>
    </source>
</evidence>
<dbReference type="GeneID" id="6072884"/>
<feature type="domain" description="T4 RNA ligase 1-like N-terminal" evidence="5">
    <location>
        <begin position="63"/>
        <end position="307"/>
    </location>
</feature>
<evidence type="ECO:0000313" key="7">
    <source>
        <dbReference type="Proteomes" id="UP000001194"/>
    </source>
</evidence>
<keyword evidence="1" id="KW-0819">tRNA processing</keyword>
<dbReference type="Pfam" id="PF08303">
    <property type="entry name" value="tRNA_lig_kinase"/>
    <property type="match status" value="1"/>
</dbReference>
<evidence type="ECO:0000259" key="3">
    <source>
        <dbReference type="Pfam" id="PF08302"/>
    </source>
</evidence>